<dbReference type="EMBL" id="CM001882">
    <property type="protein sequence ID" value="EOY03504.1"/>
    <property type="molecule type" value="Genomic_DNA"/>
</dbReference>
<feature type="compositionally biased region" description="Basic and acidic residues" evidence="1">
    <location>
        <begin position="241"/>
        <end position="254"/>
    </location>
</feature>
<proteinExistence type="predicted"/>
<dbReference type="HOGENOM" id="CLU_1067177_0_0_1"/>
<feature type="compositionally biased region" description="Polar residues" evidence="1">
    <location>
        <begin position="211"/>
        <end position="228"/>
    </location>
</feature>
<name>A0A061EME9_THECC</name>
<feature type="signal peptide" evidence="2">
    <location>
        <begin position="1"/>
        <end position="16"/>
    </location>
</feature>
<reference evidence="3 4" key="1">
    <citation type="journal article" date="2013" name="Genome Biol.">
        <title>The genome sequence of the most widely cultivated cacao type and its use to identify candidate genes regulating pod color.</title>
        <authorList>
            <person name="Motamayor J.C."/>
            <person name="Mockaitis K."/>
            <person name="Schmutz J."/>
            <person name="Haiminen N."/>
            <person name="Iii D.L."/>
            <person name="Cornejo O."/>
            <person name="Findley S.D."/>
            <person name="Zheng P."/>
            <person name="Utro F."/>
            <person name="Royaert S."/>
            <person name="Saski C."/>
            <person name="Jenkins J."/>
            <person name="Podicheti R."/>
            <person name="Zhao M."/>
            <person name="Scheffler B.E."/>
            <person name="Stack J.C."/>
            <person name="Feltus F.A."/>
            <person name="Mustiga G.M."/>
            <person name="Amores F."/>
            <person name="Phillips W."/>
            <person name="Marelli J.P."/>
            <person name="May G.D."/>
            <person name="Shapiro H."/>
            <person name="Ma J."/>
            <person name="Bustamante C.D."/>
            <person name="Schnell R.J."/>
            <person name="Main D."/>
            <person name="Gilbert D."/>
            <person name="Parida L."/>
            <person name="Kuhn D.N."/>
        </authorList>
    </citation>
    <scope>NUCLEOTIDE SEQUENCE [LARGE SCALE GENOMIC DNA]</scope>
    <source>
        <strain evidence="4">cv. Matina 1-6</strain>
    </source>
</reference>
<keyword evidence="4" id="KW-1185">Reference proteome</keyword>
<dbReference type="eggNOG" id="ENOG502T0FM">
    <property type="taxonomic scope" value="Eukaryota"/>
</dbReference>
<evidence type="ECO:0000256" key="2">
    <source>
        <dbReference type="SAM" id="SignalP"/>
    </source>
</evidence>
<keyword evidence="2" id="KW-0732">Signal</keyword>
<sequence length="261" mass="28177">MRKLMLSLAGFRSAFGVMIAYQDVAAIVTGSMGVPGRDRIIMSPRRKQPPFTRSAGRGRGCFQRRQLGAIEEESTASTIRAAPAAEQIETPPHPPPPLPLTSILAMPFEAVQALAAFFTAIAGQAQAGQVLPTVPLAAPSVPLSPPPVPPPVLDVSDSKKLKEARQHSCVSFMGESDATVAKEVVRMALRAEKLANENKSLRAELAKRRSLSVSSSQPPNKGKNSSLSKPGEKRGKKKTRILPEKFGENQEKSRNQALKRW</sequence>
<evidence type="ECO:0000313" key="3">
    <source>
        <dbReference type="EMBL" id="EOY03504.1"/>
    </source>
</evidence>
<accession>A0A061EME9</accession>
<dbReference type="Gramene" id="EOY03504">
    <property type="protein sequence ID" value="EOY03504"/>
    <property type="gene ID" value="TCM_018598"/>
</dbReference>
<organism evidence="3 4">
    <name type="scientific">Theobroma cacao</name>
    <name type="common">Cacao</name>
    <name type="synonym">Cocoa</name>
    <dbReference type="NCBI Taxonomy" id="3641"/>
    <lineage>
        <taxon>Eukaryota</taxon>
        <taxon>Viridiplantae</taxon>
        <taxon>Streptophyta</taxon>
        <taxon>Embryophyta</taxon>
        <taxon>Tracheophyta</taxon>
        <taxon>Spermatophyta</taxon>
        <taxon>Magnoliopsida</taxon>
        <taxon>eudicotyledons</taxon>
        <taxon>Gunneridae</taxon>
        <taxon>Pentapetalae</taxon>
        <taxon>rosids</taxon>
        <taxon>malvids</taxon>
        <taxon>Malvales</taxon>
        <taxon>Malvaceae</taxon>
        <taxon>Byttnerioideae</taxon>
        <taxon>Theobroma</taxon>
    </lineage>
</organism>
<feature type="chain" id="PRO_5001597581" evidence="2">
    <location>
        <begin position="17"/>
        <end position="261"/>
    </location>
</feature>
<evidence type="ECO:0000313" key="4">
    <source>
        <dbReference type="Proteomes" id="UP000026915"/>
    </source>
</evidence>
<feature type="region of interest" description="Disordered" evidence="1">
    <location>
        <begin position="205"/>
        <end position="261"/>
    </location>
</feature>
<evidence type="ECO:0000256" key="1">
    <source>
        <dbReference type="SAM" id="MobiDB-lite"/>
    </source>
</evidence>
<dbReference type="AlphaFoldDB" id="A0A061EME9"/>
<protein>
    <submittedName>
        <fullName evidence="3">Uncharacterized protein</fullName>
    </submittedName>
</protein>
<dbReference type="InParanoid" id="A0A061EME9"/>
<gene>
    <name evidence="3" type="ORF">TCM_018598</name>
</gene>
<dbReference type="Proteomes" id="UP000026915">
    <property type="component" value="Chromosome 4"/>
</dbReference>